<protein>
    <submittedName>
        <fullName evidence="1">Uncharacterized protein</fullName>
    </submittedName>
</protein>
<comment type="caution">
    <text evidence="1">The sequence shown here is derived from an EMBL/GenBank/DDBJ whole genome shotgun (WGS) entry which is preliminary data.</text>
</comment>
<name>A0A0R0M1W8_9MICR</name>
<dbReference type="VEuPathDB" id="MicrosporidiaDB:M153_7160001025"/>
<sequence>MECKTDMSVHIYQWVSDFIEHLDTKTPWIINKVKDLRNIQIILKLYPEKKCHIRPDPASFQRSPSIFIGQITSKFNGVSVQVNYTQMTSQEISKEFNKNEYRDSLEKRLNSLVDLKQKHKWSDLEYARMITGIKASKSGNSSAEAFRDIRLMFFGFVEKSKFLCARKHLRNIMKKNSERSINIQKILNSSDFTDISLVEWQRQVNNVYGIEISQDLLEMVNDWANLNDKPFRVRSISAIHSTESVSPQPIKDVEEYNFV</sequence>
<gene>
    <name evidence="1" type="ORF">M153_7160001025</name>
</gene>
<dbReference type="AlphaFoldDB" id="A0A0R0M1W8"/>
<proteinExistence type="predicted"/>
<evidence type="ECO:0000313" key="2">
    <source>
        <dbReference type="Proteomes" id="UP000051530"/>
    </source>
</evidence>
<keyword evidence="2" id="KW-1185">Reference proteome</keyword>
<dbReference type="Proteomes" id="UP000051530">
    <property type="component" value="Unassembled WGS sequence"/>
</dbReference>
<dbReference type="EMBL" id="LGUB01000277">
    <property type="protein sequence ID" value="KRH93614.1"/>
    <property type="molecule type" value="Genomic_DNA"/>
</dbReference>
<accession>A0A0R0M1W8</accession>
<reference evidence="1 2" key="1">
    <citation type="submission" date="2015-07" db="EMBL/GenBank/DDBJ databases">
        <title>The genome of Pseudoloma neurophilia, a relevant intracellular parasite of the zebrafish.</title>
        <authorList>
            <person name="Ndikumana S."/>
            <person name="Pelin A."/>
            <person name="Sanders J."/>
            <person name="Corradi N."/>
        </authorList>
    </citation>
    <scope>NUCLEOTIDE SEQUENCE [LARGE SCALE GENOMIC DNA]</scope>
    <source>
        <strain evidence="1 2">MK1</strain>
    </source>
</reference>
<evidence type="ECO:0000313" key="1">
    <source>
        <dbReference type="EMBL" id="KRH93614.1"/>
    </source>
</evidence>
<organism evidence="1 2">
    <name type="scientific">Pseudoloma neurophilia</name>
    <dbReference type="NCBI Taxonomy" id="146866"/>
    <lineage>
        <taxon>Eukaryota</taxon>
        <taxon>Fungi</taxon>
        <taxon>Fungi incertae sedis</taxon>
        <taxon>Microsporidia</taxon>
        <taxon>Pseudoloma</taxon>
    </lineage>
</organism>